<dbReference type="SUPFAM" id="SSF81321">
    <property type="entry name" value="Family A G protein-coupled receptor-like"/>
    <property type="match status" value="1"/>
</dbReference>
<comment type="caution">
    <text evidence="3">The sequence shown here is derived from an EMBL/GenBank/DDBJ whole genome shotgun (WGS) entry which is preliminary data.</text>
</comment>
<keyword evidence="1" id="KW-1133">Transmembrane helix</keyword>
<evidence type="ECO:0000256" key="1">
    <source>
        <dbReference type="SAM" id="Phobius"/>
    </source>
</evidence>
<evidence type="ECO:0008006" key="5">
    <source>
        <dbReference type="Google" id="ProtNLM"/>
    </source>
</evidence>
<reference evidence="4" key="1">
    <citation type="submission" date="2017-01" db="EMBL/GenBank/DDBJ databases">
        <title>Comparative genomics of anhydrobiosis in the tardigrade Hypsibius dujardini.</title>
        <authorList>
            <person name="Yoshida Y."/>
            <person name="Koutsovoulos G."/>
            <person name="Laetsch D."/>
            <person name="Stevens L."/>
            <person name="Kumar S."/>
            <person name="Horikawa D."/>
            <person name="Ishino K."/>
            <person name="Komine S."/>
            <person name="Tomita M."/>
            <person name="Blaxter M."/>
            <person name="Arakawa K."/>
        </authorList>
    </citation>
    <scope>NUCLEOTIDE SEQUENCE [LARGE SCALE GENOMIC DNA]</scope>
    <source>
        <strain evidence="4">Z151</strain>
    </source>
</reference>
<sequence>MLFFSFVFCVLCNFPTSVMTSISFTGGFNSFLPMLRIWMHVCLLSQYTFTPLILFACNRDYRDGFRKLMGRNRTRDVNAVAPRGNGGLSNMATSNPICESAFG</sequence>
<proteinExistence type="predicted"/>
<gene>
    <name evidence="3" type="ORF">BV898_12622</name>
</gene>
<feature type="signal peptide" evidence="2">
    <location>
        <begin position="1"/>
        <end position="20"/>
    </location>
</feature>
<dbReference type="Proteomes" id="UP000192578">
    <property type="component" value="Unassembled WGS sequence"/>
</dbReference>
<dbReference type="EMBL" id="MTYJ01000130">
    <property type="protein sequence ID" value="OQV13081.1"/>
    <property type="molecule type" value="Genomic_DNA"/>
</dbReference>
<organism evidence="3 4">
    <name type="scientific">Hypsibius exemplaris</name>
    <name type="common">Freshwater tardigrade</name>
    <dbReference type="NCBI Taxonomy" id="2072580"/>
    <lineage>
        <taxon>Eukaryota</taxon>
        <taxon>Metazoa</taxon>
        <taxon>Ecdysozoa</taxon>
        <taxon>Tardigrada</taxon>
        <taxon>Eutardigrada</taxon>
        <taxon>Parachela</taxon>
        <taxon>Hypsibioidea</taxon>
        <taxon>Hypsibiidae</taxon>
        <taxon>Hypsibius</taxon>
    </lineage>
</organism>
<keyword evidence="1" id="KW-0472">Membrane</keyword>
<accession>A0A1W0WCZ6</accession>
<name>A0A1W0WCZ6_HYPEX</name>
<dbReference type="Gene3D" id="1.20.1070.10">
    <property type="entry name" value="Rhodopsin 7-helix transmembrane proteins"/>
    <property type="match status" value="1"/>
</dbReference>
<evidence type="ECO:0000313" key="4">
    <source>
        <dbReference type="Proteomes" id="UP000192578"/>
    </source>
</evidence>
<dbReference type="AlphaFoldDB" id="A0A1W0WCZ6"/>
<keyword evidence="4" id="KW-1185">Reference proteome</keyword>
<protein>
    <recommendedName>
        <fullName evidence="5">G-protein coupled receptors family 1 profile domain-containing protein</fullName>
    </recommendedName>
</protein>
<evidence type="ECO:0000256" key="2">
    <source>
        <dbReference type="SAM" id="SignalP"/>
    </source>
</evidence>
<keyword evidence="2" id="KW-0732">Signal</keyword>
<feature type="chain" id="PRO_5013139565" description="G-protein coupled receptors family 1 profile domain-containing protein" evidence="2">
    <location>
        <begin position="21"/>
        <end position="103"/>
    </location>
</feature>
<feature type="transmembrane region" description="Helical" evidence="1">
    <location>
        <begin position="36"/>
        <end position="57"/>
    </location>
</feature>
<keyword evidence="1" id="KW-0812">Transmembrane</keyword>
<evidence type="ECO:0000313" key="3">
    <source>
        <dbReference type="EMBL" id="OQV13081.1"/>
    </source>
</evidence>